<keyword evidence="2" id="KW-0489">Methyltransferase</keyword>
<dbReference type="Proteomes" id="UP000189935">
    <property type="component" value="Chromosome I"/>
</dbReference>
<protein>
    <submittedName>
        <fullName evidence="2">Methyltransferase domain-containing protein</fullName>
    </submittedName>
</protein>
<evidence type="ECO:0000259" key="1">
    <source>
        <dbReference type="Pfam" id="PF08241"/>
    </source>
</evidence>
<dbReference type="AlphaFoldDB" id="A0A1M6SMX6"/>
<dbReference type="EMBL" id="LT670844">
    <property type="protein sequence ID" value="SHK45959.1"/>
    <property type="molecule type" value="Genomic_DNA"/>
</dbReference>
<reference evidence="2 3" key="1">
    <citation type="submission" date="2016-11" db="EMBL/GenBank/DDBJ databases">
        <authorList>
            <person name="Jaros S."/>
            <person name="Januszkiewicz K."/>
            <person name="Wedrychowicz H."/>
        </authorList>
    </citation>
    <scope>NUCLEOTIDE SEQUENCE [LARGE SCALE GENOMIC DNA]</scope>
    <source>
        <strain evidence="2 3">GAS499</strain>
    </source>
</reference>
<dbReference type="Pfam" id="PF08241">
    <property type="entry name" value="Methyltransf_11"/>
    <property type="match status" value="1"/>
</dbReference>
<dbReference type="InterPro" id="IPR013216">
    <property type="entry name" value="Methyltransf_11"/>
</dbReference>
<dbReference type="Gene3D" id="3.40.50.150">
    <property type="entry name" value="Vaccinia Virus protein VP39"/>
    <property type="match status" value="1"/>
</dbReference>
<proteinExistence type="predicted"/>
<accession>A0A1M6SMX6</accession>
<name>A0A1M6SMX6_9BRAD</name>
<organism evidence="2 3">
    <name type="scientific">Bradyrhizobium lablabi</name>
    <dbReference type="NCBI Taxonomy" id="722472"/>
    <lineage>
        <taxon>Bacteria</taxon>
        <taxon>Pseudomonadati</taxon>
        <taxon>Pseudomonadota</taxon>
        <taxon>Alphaproteobacteria</taxon>
        <taxon>Hyphomicrobiales</taxon>
        <taxon>Nitrobacteraceae</taxon>
        <taxon>Bradyrhizobium</taxon>
    </lineage>
</organism>
<feature type="domain" description="Methyltransferase type 11" evidence="1">
    <location>
        <begin position="42"/>
        <end position="136"/>
    </location>
</feature>
<sequence>MAEPQIRFNDGAGYERMMGVWSKLVGEVFLDWLAPRSGLRWIDVGCGNGAFTELIVRRYAPAEISGVDPSEGQLAFARARPTTRIAQFRQGDAMELPYAAHTFDAAVMALVIFFVPDPAKGLAEMVRVVAPGGSVAAYAWDVLGGGFPLLPIQREMRAMGVPVPLPPSSDVSRAEALQKLWTDAGLEGVETRKIEVQRTFPDFDDYWTTAMLASSTGPTVAAMPPDDAARLKSRVRAAMPADDAGRITYRTWANAVKGRVPS</sequence>
<evidence type="ECO:0000313" key="2">
    <source>
        <dbReference type="EMBL" id="SHK45959.1"/>
    </source>
</evidence>
<dbReference type="RefSeq" id="WP_079539412.1">
    <property type="nucleotide sequence ID" value="NZ_LT670844.1"/>
</dbReference>
<keyword evidence="2" id="KW-0808">Transferase</keyword>
<dbReference type="PANTHER" id="PTHR43591:SF24">
    <property type="entry name" value="2-METHOXY-6-POLYPRENYL-1,4-BENZOQUINOL METHYLASE, MITOCHONDRIAL"/>
    <property type="match status" value="1"/>
</dbReference>
<evidence type="ECO:0000313" key="3">
    <source>
        <dbReference type="Proteomes" id="UP000189935"/>
    </source>
</evidence>
<dbReference type="GO" id="GO:0008757">
    <property type="term" value="F:S-adenosylmethionine-dependent methyltransferase activity"/>
    <property type="evidence" value="ECO:0007669"/>
    <property type="project" value="InterPro"/>
</dbReference>
<dbReference type="OrthoDB" id="9795634at2"/>
<dbReference type="CDD" id="cd02440">
    <property type="entry name" value="AdoMet_MTases"/>
    <property type="match status" value="1"/>
</dbReference>
<dbReference type="PANTHER" id="PTHR43591">
    <property type="entry name" value="METHYLTRANSFERASE"/>
    <property type="match status" value="1"/>
</dbReference>
<dbReference type="SUPFAM" id="SSF53335">
    <property type="entry name" value="S-adenosyl-L-methionine-dependent methyltransferases"/>
    <property type="match status" value="1"/>
</dbReference>
<dbReference type="GO" id="GO:0032259">
    <property type="term" value="P:methylation"/>
    <property type="evidence" value="ECO:0007669"/>
    <property type="project" value="UniProtKB-KW"/>
</dbReference>
<dbReference type="InterPro" id="IPR029063">
    <property type="entry name" value="SAM-dependent_MTases_sf"/>
</dbReference>
<gene>
    <name evidence="2" type="ORF">SAMN05444159_3306</name>
</gene>